<sequence length="237" mass="25531">MGHGEFTPKWGITMILRAVATVVATAVLLAGCTSRAGEEPAESAAPSSPRVELTPDEGNEDPSENIEGVETAEFQGGLHTAPGQRVAYDRHPPMGGAHDQVWANCSGTVYARAVRTEHMVHSLEHGAVWIAYEPERLDEDDVAKLAERVEGQPYLMLSPYPGIDTPISLQSWGHQLKVESADDERIDQFIQALRQNPYTTPEPGAPCDTDPSAFDPANPPRFDPSAPGPDAMPVDGN</sequence>
<protein>
    <recommendedName>
        <fullName evidence="4">DUF3105 domain-containing protein</fullName>
    </recommendedName>
</protein>
<accession>A0A1Q8CWH0</accession>
<dbReference type="EMBL" id="MSIE01000006">
    <property type="protein sequence ID" value="OLF18700.1"/>
    <property type="molecule type" value="Genomic_DNA"/>
</dbReference>
<evidence type="ECO:0000313" key="3">
    <source>
        <dbReference type="Proteomes" id="UP000185596"/>
    </source>
</evidence>
<evidence type="ECO:0008006" key="4">
    <source>
        <dbReference type="Google" id="ProtNLM"/>
    </source>
</evidence>
<evidence type="ECO:0000256" key="1">
    <source>
        <dbReference type="SAM" id="MobiDB-lite"/>
    </source>
</evidence>
<feature type="region of interest" description="Disordered" evidence="1">
    <location>
        <begin position="194"/>
        <end position="237"/>
    </location>
</feature>
<dbReference type="Pfam" id="PF11303">
    <property type="entry name" value="DUF3105"/>
    <property type="match status" value="1"/>
</dbReference>
<gene>
    <name evidence="2" type="ORF">BU204_05420</name>
</gene>
<comment type="caution">
    <text evidence="2">The sequence shown here is derived from an EMBL/GenBank/DDBJ whole genome shotgun (WGS) entry which is preliminary data.</text>
</comment>
<keyword evidence="3" id="KW-1185">Reference proteome</keyword>
<organism evidence="2 3">
    <name type="scientific">Actinophytocola xanthii</name>
    <dbReference type="NCBI Taxonomy" id="1912961"/>
    <lineage>
        <taxon>Bacteria</taxon>
        <taxon>Bacillati</taxon>
        <taxon>Actinomycetota</taxon>
        <taxon>Actinomycetes</taxon>
        <taxon>Pseudonocardiales</taxon>
        <taxon>Pseudonocardiaceae</taxon>
    </lineage>
</organism>
<dbReference type="Proteomes" id="UP000185596">
    <property type="component" value="Unassembled WGS sequence"/>
</dbReference>
<feature type="region of interest" description="Disordered" evidence="1">
    <location>
        <begin position="35"/>
        <end position="64"/>
    </location>
</feature>
<dbReference type="STRING" id="1912961.BU204_05420"/>
<dbReference type="InterPro" id="IPR021454">
    <property type="entry name" value="DUF3105"/>
</dbReference>
<dbReference type="OrthoDB" id="164831at2"/>
<proteinExistence type="predicted"/>
<evidence type="ECO:0000313" key="2">
    <source>
        <dbReference type="EMBL" id="OLF18700.1"/>
    </source>
</evidence>
<reference evidence="2 3" key="1">
    <citation type="submission" date="2016-12" db="EMBL/GenBank/DDBJ databases">
        <title>The draft genome sequence of Actinophytocola sp. 11-183.</title>
        <authorList>
            <person name="Wang W."/>
            <person name="Yuan L."/>
        </authorList>
    </citation>
    <scope>NUCLEOTIDE SEQUENCE [LARGE SCALE GENOMIC DNA]</scope>
    <source>
        <strain evidence="2 3">11-183</strain>
    </source>
</reference>
<feature type="compositionally biased region" description="Acidic residues" evidence="1">
    <location>
        <begin position="54"/>
        <end position="64"/>
    </location>
</feature>
<dbReference type="AlphaFoldDB" id="A0A1Q8CWH0"/>
<name>A0A1Q8CWH0_9PSEU</name>